<dbReference type="Gene3D" id="3.40.50.150">
    <property type="entry name" value="Vaccinia Virus protein VP39"/>
    <property type="match status" value="1"/>
</dbReference>
<dbReference type="SUPFAM" id="SSF53335">
    <property type="entry name" value="S-adenosyl-L-methionine-dependent methyltransferases"/>
    <property type="match status" value="1"/>
</dbReference>
<dbReference type="RefSeq" id="WP_284350239.1">
    <property type="nucleotide sequence ID" value="NZ_BRXS01000003.1"/>
</dbReference>
<proteinExistence type="predicted"/>
<dbReference type="Pfam" id="PF08241">
    <property type="entry name" value="Methyltransf_11"/>
    <property type="match status" value="1"/>
</dbReference>
<feature type="domain" description="Methyltransferase type 11" evidence="1">
    <location>
        <begin position="54"/>
        <end position="147"/>
    </location>
</feature>
<dbReference type="EMBL" id="BRXS01000003">
    <property type="protein sequence ID" value="GLC25779.1"/>
    <property type="molecule type" value="Genomic_DNA"/>
</dbReference>
<gene>
    <name evidence="2" type="ORF">rosag_22920</name>
</gene>
<dbReference type="InterPro" id="IPR013216">
    <property type="entry name" value="Methyltransf_11"/>
</dbReference>
<sequence length="275" mass="28746">MSGSPSSDTHTTASASPIRFDDGAAYERYMGAWSRLAGATFLDWLAPAGGLRWLDVGCGNGAFTAMIVERCAPNAVHGIDPSPEQLAHARTRSDVGAAELTLGDAMALPFPDDAFDAAVMPLVLFFVPQPAVGVAEMARVVRPGGVVSAYAWDMPGGGFPYAPAAAVLQEFVADVPGPPSPEASRLDALRALWQGAGLVDVETHAITVRRAFDGFDDYWATVLLGPAFGRLLGAIPAGEVETFQAALRARLPAADEKERIVITATANAVRGRVAA</sequence>
<reference evidence="2" key="1">
    <citation type="submission" date="2022-08" db="EMBL/GenBank/DDBJ databases">
        <title>Draft genome sequencing of Roseisolibacter agri AW1220.</title>
        <authorList>
            <person name="Tobiishi Y."/>
            <person name="Tonouchi A."/>
        </authorList>
    </citation>
    <scope>NUCLEOTIDE SEQUENCE</scope>
    <source>
        <strain evidence="2">AW1220</strain>
    </source>
</reference>
<dbReference type="PANTHER" id="PTHR43591:SF78">
    <property type="entry name" value="SLR0407 PROTEIN"/>
    <property type="match status" value="1"/>
</dbReference>
<keyword evidence="3" id="KW-1185">Reference proteome</keyword>
<evidence type="ECO:0000313" key="2">
    <source>
        <dbReference type="EMBL" id="GLC25779.1"/>
    </source>
</evidence>
<dbReference type="Proteomes" id="UP001161325">
    <property type="component" value="Unassembled WGS sequence"/>
</dbReference>
<protein>
    <submittedName>
        <fullName evidence="2">Methyltransferase</fullName>
    </submittedName>
</protein>
<dbReference type="AlphaFoldDB" id="A0AA37Q3M5"/>
<comment type="caution">
    <text evidence="2">The sequence shown here is derived from an EMBL/GenBank/DDBJ whole genome shotgun (WGS) entry which is preliminary data.</text>
</comment>
<dbReference type="GO" id="GO:0008757">
    <property type="term" value="F:S-adenosylmethionine-dependent methyltransferase activity"/>
    <property type="evidence" value="ECO:0007669"/>
    <property type="project" value="InterPro"/>
</dbReference>
<accession>A0AA37Q3M5</accession>
<dbReference type="CDD" id="cd02440">
    <property type="entry name" value="AdoMet_MTases"/>
    <property type="match status" value="1"/>
</dbReference>
<evidence type="ECO:0000259" key="1">
    <source>
        <dbReference type="Pfam" id="PF08241"/>
    </source>
</evidence>
<evidence type="ECO:0000313" key="3">
    <source>
        <dbReference type="Proteomes" id="UP001161325"/>
    </source>
</evidence>
<organism evidence="2 3">
    <name type="scientific">Roseisolibacter agri</name>
    <dbReference type="NCBI Taxonomy" id="2014610"/>
    <lineage>
        <taxon>Bacteria</taxon>
        <taxon>Pseudomonadati</taxon>
        <taxon>Gemmatimonadota</taxon>
        <taxon>Gemmatimonadia</taxon>
        <taxon>Gemmatimonadales</taxon>
        <taxon>Gemmatimonadaceae</taxon>
        <taxon>Roseisolibacter</taxon>
    </lineage>
</organism>
<dbReference type="InterPro" id="IPR029063">
    <property type="entry name" value="SAM-dependent_MTases_sf"/>
</dbReference>
<keyword evidence="2" id="KW-0489">Methyltransferase</keyword>
<keyword evidence="2" id="KW-0808">Transferase</keyword>
<dbReference type="PANTHER" id="PTHR43591">
    <property type="entry name" value="METHYLTRANSFERASE"/>
    <property type="match status" value="1"/>
</dbReference>
<name>A0AA37Q3M5_9BACT</name>
<dbReference type="GO" id="GO:0032259">
    <property type="term" value="P:methylation"/>
    <property type="evidence" value="ECO:0007669"/>
    <property type="project" value="UniProtKB-KW"/>
</dbReference>